<evidence type="ECO:0000313" key="9">
    <source>
        <dbReference type="Proteomes" id="UP000035199"/>
    </source>
</evidence>
<dbReference type="GO" id="GO:0005886">
    <property type="term" value="C:plasma membrane"/>
    <property type="evidence" value="ECO:0007669"/>
    <property type="project" value="UniProtKB-SubCell"/>
</dbReference>
<dbReference type="InterPro" id="IPR007140">
    <property type="entry name" value="DUF350"/>
</dbReference>
<protein>
    <submittedName>
        <fullName evidence="8">Putative membrane protein</fullName>
    </submittedName>
</protein>
<keyword evidence="9" id="KW-1185">Reference proteome</keyword>
<dbReference type="Pfam" id="PF03994">
    <property type="entry name" value="DUF350"/>
    <property type="match status" value="1"/>
</dbReference>
<gene>
    <name evidence="8" type="ORF">CMUST_03510</name>
</gene>
<reference evidence="9" key="2">
    <citation type="submission" date="2015-05" db="EMBL/GenBank/DDBJ databases">
        <title>Complete genome sequence of Corynebacterium mustelae DSM 45274, isolated from various tissues of a male ferret with lethal sepsis.</title>
        <authorList>
            <person name="Ruckert C."/>
            <person name="Albersmeier A."/>
            <person name="Winkler A."/>
            <person name="Tauch A."/>
        </authorList>
    </citation>
    <scope>NUCLEOTIDE SEQUENCE [LARGE SCALE GENOMIC DNA]</scope>
    <source>
        <strain evidence="9">DSM 45274</strain>
    </source>
</reference>
<evidence type="ECO:0000256" key="2">
    <source>
        <dbReference type="ARBA" id="ARBA00005779"/>
    </source>
</evidence>
<feature type="transmembrane region" description="Helical" evidence="7">
    <location>
        <begin position="38"/>
        <end position="54"/>
    </location>
</feature>
<dbReference type="PATRIC" id="fig|571915.4.peg.745"/>
<sequence>MITVSTFAATPTLDPASTYVLAIDVPAASFPSGVTSTIAYFALALAIFILGFKVQDWLTPGHFRKQIFIDNLPNACVLAASQAIALGIVIATAIALSPDEIGPGLLFTLVYSLVGLLLQTVFLVLLELFTPNRLRDIFEDTKLRPSALVGGVFLIMVGAINAACLL</sequence>
<feature type="transmembrane region" description="Helical" evidence="7">
    <location>
        <begin position="75"/>
        <end position="98"/>
    </location>
</feature>
<feature type="transmembrane region" description="Helical" evidence="7">
    <location>
        <begin position="104"/>
        <end position="126"/>
    </location>
</feature>
<dbReference type="EMBL" id="CP011542">
    <property type="protein sequence ID" value="AKK05046.1"/>
    <property type="molecule type" value="Genomic_DNA"/>
</dbReference>
<proteinExistence type="inferred from homology"/>
<evidence type="ECO:0000256" key="1">
    <source>
        <dbReference type="ARBA" id="ARBA00004651"/>
    </source>
</evidence>
<dbReference type="AlphaFoldDB" id="A0A0G3GV36"/>
<organism evidence="8 9">
    <name type="scientific">Corynebacterium mustelae</name>
    <dbReference type="NCBI Taxonomy" id="571915"/>
    <lineage>
        <taxon>Bacteria</taxon>
        <taxon>Bacillati</taxon>
        <taxon>Actinomycetota</taxon>
        <taxon>Actinomycetes</taxon>
        <taxon>Mycobacteriales</taxon>
        <taxon>Corynebacteriaceae</taxon>
        <taxon>Corynebacterium</taxon>
    </lineage>
</organism>
<evidence type="ECO:0000256" key="3">
    <source>
        <dbReference type="ARBA" id="ARBA00022475"/>
    </source>
</evidence>
<comment type="similarity">
    <text evidence="2">Belongs to the UPF0719 family.</text>
</comment>
<keyword evidence="6 7" id="KW-0472">Membrane</keyword>
<name>A0A0G3GV36_9CORY</name>
<keyword evidence="3" id="KW-1003">Cell membrane</keyword>
<evidence type="ECO:0000313" key="8">
    <source>
        <dbReference type="EMBL" id="AKK05046.1"/>
    </source>
</evidence>
<dbReference type="RefSeq" id="WP_236690144.1">
    <property type="nucleotide sequence ID" value="NZ_CP011542.1"/>
</dbReference>
<feature type="transmembrane region" description="Helical" evidence="7">
    <location>
        <begin position="147"/>
        <end position="165"/>
    </location>
</feature>
<reference evidence="8 9" key="1">
    <citation type="journal article" date="2015" name="Genome Announc.">
        <title>Complete Genome Sequence of the Type Strain Corynebacterium mustelae DSM 45274, Isolated from Various Tissues of a Male Ferret with Lethal Sepsis.</title>
        <authorList>
            <person name="Ruckert C."/>
            <person name="Eimer J."/>
            <person name="Winkler A."/>
            <person name="Tauch A."/>
        </authorList>
    </citation>
    <scope>NUCLEOTIDE SEQUENCE [LARGE SCALE GENOMIC DNA]</scope>
    <source>
        <strain evidence="8 9">DSM 45274</strain>
    </source>
</reference>
<evidence type="ECO:0000256" key="7">
    <source>
        <dbReference type="SAM" id="Phobius"/>
    </source>
</evidence>
<keyword evidence="4 7" id="KW-0812">Transmembrane</keyword>
<dbReference type="Proteomes" id="UP000035199">
    <property type="component" value="Chromosome"/>
</dbReference>
<evidence type="ECO:0000256" key="6">
    <source>
        <dbReference type="ARBA" id="ARBA00023136"/>
    </source>
</evidence>
<evidence type="ECO:0000256" key="4">
    <source>
        <dbReference type="ARBA" id="ARBA00022692"/>
    </source>
</evidence>
<dbReference type="KEGG" id="cmv:CMUST_03510"/>
<accession>A0A0G3GV36</accession>
<keyword evidence="5 7" id="KW-1133">Transmembrane helix</keyword>
<comment type="subcellular location">
    <subcellularLocation>
        <location evidence="1">Cell membrane</location>
        <topology evidence="1">Multi-pass membrane protein</topology>
    </subcellularLocation>
</comment>
<dbReference type="STRING" id="571915.CMUST_03510"/>
<evidence type="ECO:0000256" key="5">
    <source>
        <dbReference type="ARBA" id="ARBA00022989"/>
    </source>
</evidence>